<evidence type="ECO:0000313" key="5">
    <source>
        <dbReference type="Proteomes" id="UP000291116"/>
    </source>
</evidence>
<dbReference type="SUPFAM" id="SSF53649">
    <property type="entry name" value="Alkaline phosphatase-like"/>
    <property type="match status" value="1"/>
</dbReference>
<dbReference type="Proteomes" id="UP000291116">
    <property type="component" value="Unassembled WGS sequence"/>
</dbReference>
<organism evidence="4 5">
    <name type="scientific">Pseudo-nitzschia multistriata</name>
    <dbReference type="NCBI Taxonomy" id="183589"/>
    <lineage>
        <taxon>Eukaryota</taxon>
        <taxon>Sar</taxon>
        <taxon>Stramenopiles</taxon>
        <taxon>Ochrophyta</taxon>
        <taxon>Bacillariophyta</taxon>
        <taxon>Bacillariophyceae</taxon>
        <taxon>Bacillariophycidae</taxon>
        <taxon>Bacillariales</taxon>
        <taxon>Bacillariaceae</taxon>
        <taxon>Pseudo-nitzschia</taxon>
    </lineage>
</organism>
<protein>
    <recommendedName>
        <fullName evidence="3">Sulfatase N-terminal domain-containing protein</fullName>
    </recommendedName>
</protein>
<dbReference type="Gene3D" id="3.40.720.10">
    <property type="entry name" value="Alkaline Phosphatase, subunit A"/>
    <property type="match status" value="1"/>
</dbReference>
<sequence>MQPDDFRFLDNWTPPPNTPDNPNLADPFPAVGLPNIERLRTNGLQMMQAYTGSPMCGTSRFSTMTGRLPSRASTVISESGSEGWIPSWITIPSTKLEGTDCSRDNLAVAFRDAGYYTAMTGKWHLSRIDRDNYDYDKAVDIVKGCGFDHVDGLYVENMANGGENRPFNSYSDGTFSHNMEWVTHSAINFIKESSSSNTPFFLYVNPTVPHGSRGIREALTSFSCRDTANHNQVWESDPWIKGMSEDGGCAAYRQTILDRAESDDDLGKIWLDDSVGALLTALEDNGQLDNTIFLFQEDHGTDTKSALFEGGIRIPQFVHYPNFIPPSQRFDGLVSVYDIAPTMLDYAGISPPYQFDGKSWKHAIFNPTEEQNWKHSRCIFAEMQTDRAVRCGCYKYIKIYDTEWSNTYWRAERHMLVGELHGNLYDLCDGTGDYITANDNNREAVAFVDPDVESALVNTLQCHLDRSHPQRTQDFSVCASPFEPEPVPEPVPTQSPTTAGAFCDDSPLRVKKFDTCEGVVEAGKCGSKKYWSHCRDSCGKCDKCTDSKQTLKLAEKIKVVTKKDGEKITKNKKSVTCRAVKKAVNKKKLCKNSDIAVSCVKTCGGC</sequence>
<dbReference type="OrthoDB" id="103349at2759"/>
<name>A0A448ZDF9_9STRA</name>
<evidence type="ECO:0000256" key="2">
    <source>
        <dbReference type="SAM" id="MobiDB-lite"/>
    </source>
</evidence>
<dbReference type="InterPro" id="IPR050738">
    <property type="entry name" value="Sulfatase"/>
</dbReference>
<accession>A0A448ZDF9</accession>
<evidence type="ECO:0000256" key="1">
    <source>
        <dbReference type="ARBA" id="ARBA00008779"/>
    </source>
</evidence>
<feature type="region of interest" description="Disordered" evidence="2">
    <location>
        <begin position="1"/>
        <end position="23"/>
    </location>
</feature>
<dbReference type="InterPro" id="IPR017850">
    <property type="entry name" value="Alkaline_phosphatase_core_sf"/>
</dbReference>
<dbReference type="PANTHER" id="PTHR42693">
    <property type="entry name" value="ARYLSULFATASE FAMILY MEMBER"/>
    <property type="match status" value="1"/>
</dbReference>
<evidence type="ECO:0000313" key="4">
    <source>
        <dbReference type="EMBL" id="VEU40089.1"/>
    </source>
</evidence>
<dbReference type="AlphaFoldDB" id="A0A448ZDF9"/>
<proteinExistence type="inferred from homology"/>
<evidence type="ECO:0000259" key="3">
    <source>
        <dbReference type="Pfam" id="PF00884"/>
    </source>
</evidence>
<dbReference type="EMBL" id="CAACVS010000258">
    <property type="protein sequence ID" value="VEU40089.1"/>
    <property type="molecule type" value="Genomic_DNA"/>
</dbReference>
<dbReference type="InterPro" id="IPR000917">
    <property type="entry name" value="Sulfatase_N"/>
</dbReference>
<dbReference type="Pfam" id="PF00884">
    <property type="entry name" value="Sulfatase"/>
    <property type="match status" value="1"/>
</dbReference>
<dbReference type="PANTHER" id="PTHR42693:SF33">
    <property type="entry name" value="ARYLSULFATASE"/>
    <property type="match status" value="1"/>
</dbReference>
<reference evidence="4 5" key="1">
    <citation type="submission" date="2019-01" db="EMBL/GenBank/DDBJ databases">
        <authorList>
            <person name="Ferrante I. M."/>
        </authorList>
    </citation>
    <scope>NUCLEOTIDE SEQUENCE [LARGE SCALE GENOMIC DNA]</scope>
    <source>
        <strain evidence="4 5">B856</strain>
    </source>
</reference>
<gene>
    <name evidence="4" type="ORF">PSNMU_V1.4_AUG-EV-PASAV3_0069640</name>
</gene>
<dbReference type="GO" id="GO:0004065">
    <property type="term" value="F:arylsulfatase activity"/>
    <property type="evidence" value="ECO:0007669"/>
    <property type="project" value="TreeGrafter"/>
</dbReference>
<feature type="domain" description="Sulfatase N-terminal" evidence="3">
    <location>
        <begin position="33"/>
        <end position="349"/>
    </location>
</feature>
<comment type="similarity">
    <text evidence="1">Belongs to the sulfatase family.</text>
</comment>
<keyword evidence="5" id="KW-1185">Reference proteome</keyword>